<dbReference type="PANTHER" id="PTHR47958">
    <property type="entry name" value="ATP-DEPENDENT RNA HELICASE DBP3"/>
    <property type="match status" value="1"/>
</dbReference>
<keyword evidence="2" id="KW-1185">Reference proteome</keyword>
<reference evidence="2" key="1">
    <citation type="submission" date="2012-09" db="EMBL/GenBank/DDBJ databases">
        <authorList>
            <person name="Martin A.A."/>
        </authorList>
    </citation>
    <scope>NUCLEOTIDE SEQUENCE</scope>
</reference>
<dbReference type="InterPro" id="IPR001650">
    <property type="entry name" value="Helicase_C-like"/>
</dbReference>
<organism evidence="2 3">
    <name type="scientific">Angiostrongylus cantonensis</name>
    <name type="common">Rat lungworm</name>
    <dbReference type="NCBI Taxonomy" id="6313"/>
    <lineage>
        <taxon>Eukaryota</taxon>
        <taxon>Metazoa</taxon>
        <taxon>Ecdysozoa</taxon>
        <taxon>Nematoda</taxon>
        <taxon>Chromadorea</taxon>
        <taxon>Rhabditida</taxon>
        <taxon>Rhabditina</taxon>
        <taxon>Rhabditomorpha</taxon>
        <taxon>Strongyloidea</taxon>
        <taxon>Metastrongylidae</taxon>
        <taxon>Angiostrongylus</taxon>
    </lineage>
</organism>
<evidence type="ECO:0000259" key="1">
    <source>
        <dbReference type="Pfam" id="PF00271"/>
    </source>
</evidence>
<dbReference type="WBParaSite" id="ACAC_0000167701-mRNA-1">
    <property type="protein sequence ID" value="ACAC_0000167701-mRNA-1"/>
    <property type="gene ID" value="ACAC_0000167701"/>
</dbReference>
<dbReference type="SUPFAM" id="SSF52540">
    <property type="entry name" value="P-loop containing nucleoside triphosphate hydrolases"/>
    <property type="match status" value="1"/>
</dbReference>
<reference evidence="3" key="2">
    <citation type="submission" date="2017-02" db="UniProtKB">
        <authorList>
            <consortium name="WormBaseParasite"/>
        </authorList>
    </citation>
    <scope>IDENTIFICATION</scope>
</reference>
<dbReference type="Pfam" id="PF00271">
    <property type="entry name" value="Helicase_C"/>
    <property type="match status" value="1"/>
</dbReference>
<sequence length="214" mass="24116">MLLEDGRQNHIRSILDNPALPKVDSRQTLLFSATFPENVEQLARDIMSKRYAKVSNGARNRANARVVQLFEKVNGGLYEKNEKLFEILERQRDNLDEDNSVKRTLVFVGSKQQADYLACILVNKDIKAGSINSGLDIHGLDHVINYDLPYGSPNEVHFSVKIVNKYIHRVGRTGRLHGGFATTFIDSSVDSDIVKLLTKVSEPLFNASTLKCMR</sequence>
<proteinExistence type="predicted"/>
<accession>A0A0K0CW88</accession>
<dbReference type="InterPro" id="IPR027417">
    <property type="entry name" value="P-loop_NTPase"/>
</dbReference>
<name>A0A0K0CW88_ANGCA</name>
<dbReference type="Gene3D" id="3.40.50.300">
    <property type="entry name" value="P-loop containing nucleotide triphosphate hydrolases"/>
    <property type="match status" value="3"/>
</dbReference>
<dbReference type="STRING" id="6313.A0A0K0CW88"/>
<dbReference type="Proteomes" id="UP000035642">
    <property type="component" value="Unassembled WGS sequence"/>
</dbReference>
<feature type="domain" description="Helicase C-terminal" evidence="1">
    <location>
        <begin position="131"/>
        <end position="176"/>
    </location>
</feature>
<evidence type="ECO:0000313" key="3">
    <source>
        <dbReference type="WBParaSite" id="ACAC_0000167701-mRNA-1"/>
    </source>
</evidence>
<protein>
    <submittedName>
        <fullName evidence="3">Helicase C-terminal domain-containing protein</fullName>
    </submittedName>
</protein>
<evidence type="ECO:0000313" key="2">
    <source>
        <dbReference type="Proteomes" id="UP000035642"/>
    </source>
</evidence>
<dbReference type="AlphaFoldDB" id="A0A0K0CW88"/>